<evidence type="ECO:0000256" key="1">
    <source>
        <dbReference type="SAM" id="SignalP"/>
    </source>
</evidence>
<dbReference type="Proteomes" id="UP000028073">
    <property type="component" value="Unassembled WGS sequence"/>
</dbReference>
<feature type="signal peptide" evidence="1">
    <location>
        <begin position="1"/>
        <end position="28"/>
    </location>
</feature>
<keyword evidence="1" id="KW-0732">Signal</keyword>
<evidence type="ECO:0008006" key="5">
    <source>
        <dbReference type="Google" id="ProtNLM"/>
    </source>
</evidence>
<comment type="caution">
    <text evidence="2">The sequence shown here is derived from an EMBL/GenBank/DDBJ whole genome shotgun (WGS) entry which is preliminary data.</text>
</comment>
<keyword evidence="4" id="KW-1185">Reference proteome</keyword>
<dbReference type="EMBL" id="JOKH01000024">
    <property type="protein sequence ID" value="KEQ11229.1"/>
    <property type="molecule type" value="Genomic_DNA"/>
</dbReference>
<dbReference type="EMBL" id="JOKH01000020">
    <property type="protein sequence ID" value="KEQ11311.1"/>
    <property type="molecule type" value="Genomic_DNA"/>
</dbReference>
<name>A0A081MYF6_9GAMM</name>
<proteinExistence type="predicted"/>
<dbReference type="AlphaFoldDB" id="A0A081MYF6"/>
<evidence type="ECO:0000313" key="4">
    <source>
        <dbReference type="Proteomes" id="UP000028073"/>
    </source>
</evidence>
<dbReference type="eggNOG" id="COG2885">
    <property type="taxonomic scope" value="Bacteria"/>
</dbReference>
<feature type="chain" id="PRO_5007378450" description="DUF4892 domain-containing protein" evidence="1">
    <location>
        <begin position="29"/>
        <end position="282"/>
    </location>
</feature>
<accession>A0A081MYF6</accession>
<protein>
    <recommendedName>
        <fullName evidence="5">DUF4892 domain-containing protein</fullName>
    </recommendedName>
</protein>
<dbReference type="Pfam" id="PF16234">
    <property type="entry name" value="DUF4892"/>
    <property type="match status" value="1"/>
</dbReference>
<dbReference type="InterPro" id="IPR032608">
    <property type="entry name" value="DUF4892"/>
</dbReference>
<sequence>MAIFHSFLRRTSSFMLASAFFLPATVFADEIAPFPNATLDLQLKQSVTSYPVISSSMKKVNGIVTADSEQWLDGSLDRKLYLLPSGKSSDEAYRFFTEQFKKLGVTPVFSCERFSCGGSNFWANNVFDIARLYGLDKEQAYFLGQKEVDGKTAYYLTYTVRRGNKREYALVDIFTAGKAKALKRNQVVLPTLPGSLSALASSDAYKALLKAFENQSRPLLITVESASAGRVSEVDSLSRQLQEIQTLLQSKLREDAISSSRYRIQSIVGDQGEGTLHWQVLQ</sequence>
<reference evidence="2 4" key="1">
    <citation type="submission" date="2014-06" db="EMBL/GenBank/DDBJ databases">
        <title>Whole Genome Sequences of Three Symbiotic Endozoicomonas Bacteria.</title>
        <authorList>
            <person name="Neave M.J."/>
            <person name="Apprill A."/>
            <person name="Voolstra C.R."/>
        </authorList>
    </citation>
    <scope>NUCLEOTIDE SEQUENCE [LARGE SCALE GENOMIC DNA]</scope>
    <source>
        <strain evidence="2 4">DSM 25634</strain>
    </source>
</reference>
<gene>
    <name evidence="3" type="ORF">GZ78_29195</name>
    <name evidence="2" type="ORF">GZ78_29260</name>
</gene>
<evidence type="ECO:0000313" key="3">
    <source>
        <dbReference type="EMBL" id="KEQ11311.1"/>
    </source>
</evidence>
<organism evidence="2 4">
    <name type="scientific">Endozoicomonas numazuensis</name>
    <dbReference type="NCBI Taxonomy" id="1137799"/>
    <lineage>
        <taxon>Bacteria</taxon>
        <taxon>Pseudomonadati</taxon>
        <taxon>Pseudomonadota</taxon>
        <taxon>Gammaproteobacteria</taxon>
        <taxon>Oceanospirillales</taxon>
        <taxon>Endozoicomonadaceae</taxon>
        <taxon>Endozoicomonas</taxon>
    </lineage>
</organism>
<evidence type="ECO:0000313" key="2">
    <source>
        <dbReference type="EMBL" id="KEQ11229.1"/>
    </source>
</evidence>
<dbReference type="STRING" id="1137799.GZ78_29195"/>